<gene>
    <name evidence="1" type="ORF">QFC20_000904</name>
</gene>
<dbReference type="EMBL" id="JASBWS010000005">
    <property type="protein sequence ID" value="KAJ9115579.1"/>
    <property type="molecule type" value="Genomic_DNA"/>
</dbReference>
<proteinExistence type="predicted"/>
<reference evidence="1" key="1">
    <citation type="submission" date="2023-04" db="EMBL/GenBank/DDBJ databases">
        <title>Draft Genome sequencing of Naganishia species isolated from polar environments using Oxford Nanopore Technology.</title>
        <authorList>
            <person name="Leo P."/>
            <person name="Venkateswaran K."/>
        </authorList>
    </citation>
    <scope>NUCLEOTIDE SEQUENCE</scope>
    <source>
        <strain evidence="1">MNA-CCFEE 5262</strain>
    </source>
</reference>
<name>A0ACC2WWQ1_9TREE</name>
<protein>
    <submittedName>
        <fullName evidence="1">Uncharacterized protein</fullName>
    </submittedName>
</protein>
<evidence type="ECO:0000313" key="2">
    <source>
        <dbReference type="Proteomes" id="UP001230649"/>
    </source>
</evidence>
<accession>A0ACC2WWQ1</accession>
<sequence length="438" mass="49735">MVSLPSYVAHLVTRTYYDIRQLATRSRGIFSTRTRQIALLVLGGFLLLLWIDPRLYHSLAPKDVLPLVPVPNPSPQLTSRLNDLNVTLFEHYRSRGRTLPEQVFPYQALTRAQQTRYRLLSLPSSKSDGLYLFATLIRQVQDQIPDLLAALVVVVDTLGPQRVAFTFLEGPSDDLTPSVFNNILQPLLLSLGVPSRRIRMITDSPSVDFKNGNRIELLANLRNDALQPLWQDSALGTNVKSVVFFNDVYLKAEHILELLYMHQINGAGMTAAWDWYKREPAYFYDVWVGRTIDTGDLFYPIPNAWWSPSEDLFPDSPASLTAFQHLEPFQVFCSWNGMVIMDPRPFLPPHNVRFRRSDVEKGECAASECGLVCSDYWKEGFGRVQVVPSVQLAYERDVAIQTEYMMQKQRRGLGWRDGTPPIKGGKLYKGLATGKSPL</sequence>
<evidence type="ECO:0000313" key="1">
    <source>
        <dbReference type="EMBL" id="KAJ9115579.1"/>
    </source>
</evidence>
<keyword evidence="2" id="KW-1185">Reference proteome</keyword>
<dbReference type="Proteomes" id="UP001230649">
    <property type="component" value="Unassembled WGS sequence"/>
</dbReference>
<organism evidence="1 2">
    <name type="scientific">Naganishia adeliensis</name>
    <dbReference type="NCBI Taxonomy" id="92952"/>
    <lineage>
        <taxon>Eukaryota</taxon>
        <taxon>Fungi</taxon>
        <taxon>Dikarya</taxon>
        <taxon>Basidiomycota</taxon>
        <taxon>Agaricomycotina</taxon>
        <taxon>Tremellomycetes</taxon>
        <taxon>Filobasidiales</taxon>
        <taxon>Filobasidiaceae</taxon>
        <taxon>Naganishia</taxon>
    </lineage>
</organism>
<comment type="caution">
    <text evidence="1">The sequence shown here is derived from an EMBL/GenBank/DDBJ whole genome shotgun (WGS) entry which is preliminary data.</text>
</comment>